<dbReference type="InterPro" id="IPR051283">
    <property type="entry name" value="Sec_Metabolite_Acyltrans"/>
</dbReference>
<feature type="domain" description="Trichothecene 3-O-acetyltransferase-like N-terminal" evidence="2">
    <location>
        <begin position="33"/>
        <end position="186"/>
    </location>
</feature>
<gene>
    <name evidence="3" type="ORF">Daus18300_001124</name>
</gene>
<dbReference type="Pfam" id="PF22664">
    <property type="entry name" value="TRI-like_N"/>
    <property type="match status" value="1"/>
</dbReference>
<protein>
    <recommendedName>
        <fullName evidence="2">Trichothecene 3-O-acetyltransferase-like N-terminal domain-containing protein</fullName>
    </recommendedName>
</protein>
<organism evidence="3 4">
    <name type="scientific">Diaporthe australafricana</name>
    <dbReference type="NCBI Taxonomy" id="127596"/>
    <lineage>
        <taxon>Eukaryota</taxon>
        <taxon>Fungi</taxon>
        <taxon>Dikarya</taxon>
        <taxon>Ascomycota</taxon>
        <taxon>Pezizomycotina</taxon>
        <taxon>Sordariomycetes</taxon>
        <taxon>Sordariomycetidae</taxon>
        <taxon>Diaporthales</taxon>
        <taxon>Diaporthaceae</taxon>
        <taxon>Diaporthe</taxon>
    </lineage>
</organism>
<dbReference type="Gene3D" id="3.30.559.10">
    <property type="entry name" value="Chloramphenicol acetyltransferase-like domain"/>
    <property type="match status" value="2"/>
</dbReference>
<evidence type="ECO:0000313" key="3">
    <source>
        <dbReference type="EMBL" id="KAL1881272.1"/>
    </source>
</evidence>
<dbReference type="PANTHER" id="PTHR31896:SF64">
    <property type="entry name" value="TRICHOTHECENE 3-O-ACETYLTRANSFERASE"/>
    <property type="match status" value="1"/>
</dbReference>
<keyword evidence="4" id="KW-1185">Reference proteome</keyword>
<dbReference type="Proteomes" id="UP001583177">
    <property type="component" value="Unassembled WGS sequence"/>
</dbReference>
<proteinExistence type="predicted"/>
<name>A0ABR3Y061_9PEZI</name>
<evidence type="ECO:0000313" key="4">
    <source>
        <dbReference type="Proteomes" id="UP001583177"/>
    </source>
</evidence>
<dbReference type="EMBL" id="JAWRVE010000006">
    <property type="protein sequence ID" value="KAL1881272.1"/>
    <property type="molecule type" value="Genomic_DNA"/>
</dbReference>
<dbReference type="PANTHER" id="PTHR31896">
    <property type="entry name" value="FAMILY REGULATORY PROTEIN, PUTATIVE (AFU_ORTHOLOGUE AFUA_3G14730)-RELATED"/>
    <property type="match status" value="1"/>
</dbReference>
<comment type="caution">
    <text evidence="3">The sequence shown here is derived from an EMBL/GenBank/DDBJ whole genome shotgun (WGS) entry which is preliminary data.</text>
</comment>
<reference evidence="3 4" key="1">
    <citation type="journal article" date="2024" name="IMA Fungus">
        <title>IMA Genome - F19 : A genome assembly and annotation guide to empower mycologists, including annotated draft genome sequences of Ceratocystis pirilliformis, Diaporthe australafricana, Fusarium ophioides, Paecilomyces lecythidis, and Sporothrix stenoceras.</title>
        <authorList>
            <person name="Aylward J."/>
            <person name="Wilson A.M."/>
            <person name="Visagie C.M."/>
            <person name="Spraker J."/>
            <person name="Barnes I."/>
            <person name="Buitendag C."/>
            <person name="Ceriani C."/>
            <person name="Del Mar Angel L."/>
            <person name="du Plessis D."/>
            <person name="Fuchs T."/>
            <person name="Gasser K."/>
            <person name="Kramer D."/>
            <person name="Li W."/>
            <person name="Munsamy K."/>
            <person name="Piso A."/>
            <person name="Price J.L."/>
            <person name="Sonnekus B."/>
            <person name="Thomas C."/>
            <person name="van der Nest A."/>
            <person name="van Dijk A."/>
            <person name="van Heerden A."/>
            <person name="van Vuuren N."/>
            <person name="Yilmaz N."/>
            <person name="Duong T.A."/>
            <person name="van der Merwe N.A."/>
            <person name="Wingfield M.J."/>
            <person name="Wingfield B.D."/>
        </authorList>
    </citation>
    <scope>NUCLEOTIDE SEQUENCE [LARGE SCALE GENOMIC DNA]</scope>
    <source>
        <strain evidence="3 4">CMW 18300</strain>
    </source>
</reference>
<dbReference type="InterPro" id="IPR054710">
    <property type="entry name" value="Tri101-like_N"/>
</dbReference>
<keyword evidence="1" id="KW-0808">Transferase</keyword>
<evidence type="ECO:0000259" key="2">
    <source>
        <dbReference type="Pfam" id="PF22664"/>
    </source>
</evidence>
<accession>A0ABR3Y061</accession>
<evidence type="ECO:0000256" key="1">
    <source>
        <dbReference type="ARBA" id="ARBA00022679"/>
    </source>
</evidence>
<dbReference type="InterPro" id="IPR023213">
    <property type="entry name" value="CAT-like_dom_sf"/>
</dbReference>
<sequence length="471" mass="50971">MSALQSQPNGVEKAPEDFPHLQDVLGQMTFLKTYIVIAYGLRTRGGTDETTKALKDAAEKLVATFPWIAGHVVRQGSGPGKTGLATIVPYPPGERTTPVIVKDARDSSASLDDIMEAGGPMHLLDGDVLAFRKGLPDSYDDSEEAAPVLVIQANIIKGGTVLCFQGNHHAMDMNGLAHMMRLFSKALRGEPFSDDEVKHGNRERRNVIKLLGPEDKRADISNLVVKPASPGNPEANAPAPDVKWVYLHLDGPKLAELKAIAVASGAGEGAEQWISTDDALTAFISQRITAARMKRMGEKPPQFTLCRAVNGRRYLEPPLPKEYMGHMVTCTYTAVLPDSAIATSHLGVLARQIRADILSIKSNDIESIATALHESDDKGALNYGASVNMASWDLMLSSFAGLGLNQIDFGNVLGGKPLFSKRPRFAPIEGLLYFMPRTDDGDVDVACCLRSEDIETLKKDAEFLKYGAYVG</sequence>